<evidence type="ECO:0000313" key="5">
    <source>
        <dbReference type="Proteomes" id="UP000054526"/>
    </source>
</evidence>
<evidence type="ECO:0000256" key="3">
    <source>
        <dbReference type="SAM" id="Phobius"/>
    </source>
</evidence>
<evidence type="ECO:0008006" key="6">
    <source>
        <dbReference type="Google" id="ProtNLM"/>
    </source>
</evidence>
<keyword evidence="1" id="KW-0175">Coiled coil</keyword>
<organism evidence="4 5">
    <name type="scientific">Cohnella kolymensis</name>
    <dbReference type="NCBI Taxonomy" id="1590652"/>
    <lineage>
        <taxon>Bacteria</taxon>
        <taxon>Bacillati</taxon>
        <taxon>Bacillota</taxon>
        <taxon>Bacilli</taxon>
        <taxon>Bacillales</taxon>
        <taxon>Paenibacillaceae</taxon>
        <taxon>Cohnella</taxon>
    </lineage>
</organism>
<dbReference type="RefSeq" id="WP_041062643.1">
    <property type="nucleotide sequence ID" value="NZ_JXAL01000016.1"/>
</dbReference>
<evidence type="ECO:0000256" key="2">
    <source>
        <dbReference type="SAM" id="MobiDB-lite"/>
    </source>
</evidence>
<gene>
    <name evidence="4" type="ORF">SD71_10900</name>
</gene>
<feature type="compositionally biased region" description="Polar residues" evidence="2">
    <location>
        <begin position="335"/>
        <end position="344"/>
    </location>
</feature>
<sequence>MQNKRSGRCRQSCFYESGGSVSIYFIAITAAFLLLTALLIDFARVAAFRKQAELAVKSGARSVLSSYDPIVYAKYGLFIRGGEQAESLFRETVEGNSAAAVPGVFKFLDTRWEQTDVAESRPLAEHDVFRRQVLEEMKYKAPIDLSLEIGQRFRGVTHALKEATATVDVLERMRQAYDRREAAFDDALSNQERLGEAIRRMLGDQITYPPVNLSAGQPVGSVRNVAQAALQYDDYVSKRLQDEARRDVQRRKQQDKGKNEKTADTSAGTENDEGPLYEAVTSAYESGILSLASALSRNSEAIRTETEQLLTAAEEALSETKDANEQMSRIAEQAVSMSPQTSGSENREAADSVLTSEQSQSIVELRQTVDQLVLDLNFFEEFKAEILVQKTAGVDLANTAASFSSLAYSVPGSSGKSSELKAGANRLQTAYAEFVEAYGSGGSELEGRKAVLQAHRSRDSERKEQEREAKAAWAGATRFLGTLGGIPGSDEEKAEFEQLNGLFHNNLEWNNEQAEYAEAVHTNDPARGRDNAMSASSGLLDMLEASLLGTRDQLYFSEYTISRLSHYDPSYVKDLLGGGEAPLTLQQQETEYVLYGLNNPAANIAAAYSELFGFRLAVRTMEGLIECRTLGHPLLVLAAALVYGIRNAIMDIQLLIQQGTVQLSKYVKIDTVYTDYLRVFLLLHGGTSAHTARVIAVMEHNTGVSLSGAYTYVSGEGRASISLWFFPGLLQVLGRAGSLGGTVKGSRYESTYTADSSYQ</sequence>
<feature type="transmembrane region" description="Helical" evidence="3">
    <location>
        <begin position="21"/>
        <end position="40"/>
    </location>
</feature>
<keyword evidence="3" id="KW-0472">Membrane</keyword>
<accession>A0ABR5A555</accession>
<proteinExistence type="predicted"/>
<keyword evidence="3" id="KW-0812">Transmembrane</keyword>
<protein>
    <recommendedName>
        <fullName evidence="6">Flp pilus-assembly TadG-like N-terminal domain-containing protein</fullName>
    </recommendedName>
</protein>
<keyword evidence="5" id="KW-1185">Reference proteome</keyword>
<feature type="region of interest" description="Disordered" evidence="2">
    <location>
        <begin position="334"/>
        <end position="355"/>
    </location>
</feature>
<reference evidence="4 5" key="1">
    <citation type="submission" date="2014-12" db="EMBL/GenBank/DDBJ databases">
        <title>Draft genome sequence of Cohnella kolymensis strain B-2846.</title>
        <authorList>
            <person name="Karlyshev A.V."/>
            <person name="Kudryashova E.B."/>
        </authorList>
    </citation>
    <scope>NUCLEOTIDE SEQUENCE [LARGE SCALE GENOMIC DNA]</scope>
    <source>
        <strain evidence="4 5">VKM B-2846</strain>
    </source>
</reference>
<feature type="region of interest" description="Disordered" evidence="2">
    <location>
        <begin position="241"/>
        <end position="275"/>
    </location>
</feature>
<evidence type="ECO:0000313" key="4">
    <source>
        <dbReference type="EMBL" id="KIL35888.1"/>
    </source>
</evidence>
<comment type="caution">
    <text evidence="4">The sequence shown here is derived from an EMBL/GenBank/DDBJ whole genome shotgun (WGS) entry which is preliminary data.</text>
</comment>
<dbReference type="EMBL" id="JXAL01000016">
    <property type="protein sequence ID" value="KIL35888.1"/>
    <property type="molecule type" value="Genomic_DNA"/>
</dbReference>
<keyword evidence="3" id="KW-1133">Transmembrane helix</keyword>
<dbReference type="Proteomes" id="UP000054526">
    <property type="component" value="Unassembled WGS sequence"/>
</dbReference>
<name>A0ABR5A555_9BACL</name>
<feature type="coiled-coil region" evidence="1">
    <location>
        <begin position="303"/>
        <end position="333"/>
    </location>
</feature>
<feature type="compositionally biased region" description="Basic and acidic residues" evidence="2">
    <location>
        <begin position="241"/>
        <end position="263"/>
    </location>
</feature>
<evidence type="ECO:0000256" key="1">
    <source>
        <dbReference type="SAM" id="Coils"/>
    </source>
</evidence>